<keyword evidence="3" id="KW-1185">Reference proteome</keyword>
<accession>A0A1M7Q218</accession>
<reference evidence="2 3" key="1">
    <citation type="submission" date="2016-11" db="EMBL/GenBank/DDBJ databases">
        <authorList>
            <person name="Jaros S."/>
            <person name="Januszkiewicz K."/>
            <person name="Wedrychowicz H."/>
        </authorList>
    </citation>
    <scope>NUCLEOTIDE SEQUENCE [LARGE SCALE GENOMIC DNA]</scope>
    <source>
        <strain evidence="2 3">CGMCC 1.6102</strain>
    </source>
</reference>
<gene>
    <name evidence="2" type="ORF">SAMN04488057_11331</name>
</gene>
<dbReference type="AlphaFoldDB" id="A0A1M7Q218"/>
<keyword evidence="1" id="KW-0812">Transmembrane</keyword>
<evidence type="ECO:0000313" key="3">
    <source>
        <dbReference type="Proteomes" id="UP000184513"/>
    </source>
</evidence>
<organism evidence="2 3">
    <name type="scientific">Cyclobacterium lianum</name>
    <dbReference type="NCBI Taxonomy" id="388280"/>
    <lineage>
        <taxon>Bacteria</taxon>
        <taxon>Pseudomonadati</taxon>
        <taxon>Bacteroidota</taxon>
        <taxon>Cytophagia</taxon>
        <taxon>Cytophagales</taxon>
        <taxon>Cyclobacteriaceae</taxon>
        <taxon>Cyclobacterium</taxon>
    </lineage>
</organism>
<dbReference type="Proteomes" id="UP000184513">
    <property type="component" value="Unassembled WGS sequence"/>
</dbReference>
<protein>
    <submittedName>
        <fullName evidence="2">Uncharacterized protein</fullName>
    </submittedName>
</protein>
<dbReference type="STRING" id="388280.SAMN04488057_11331"/>
<feature type="transmembrane region" description="Helical" evidence="1">
    <location>
        <begin position="12"/>
        <end position="31"/>
    </location>
</feature>
<name>A0A1M7Q218_9BACT</name>
<keyword evidence="1" id="KW-0472">Membrane</keyword>
<proteinExistence type="predicted"/>
<evidence type="ECO:0000256" key="1">
    <source>
        <dbReference type="SAM" id="Phobius"/>
    </source>
</evidence>
<dbReference type="EMBL" id="FRCY01000013">
    <property type="protein sequence ID" value="SHN24154.1"/>
    <property type="molecule type" value="Genomic_DNA"/>
</dbReference>
<evidence type="ECO:0000313" key="2">
    <source>
        <dbReference type="EMBL" id="SHN24154.1"/>
    </source>
</evidence>
<keyword evidence="1" id="KW-1133">Transmembrane helix</keyword>
<sequence length="112" mass="12125">MIQNQATPVNYFLIPFILISILFSCSSPPLFPQSDADEGSLKFPDGFGGLAIADSIGKGRHLAVSSNGDIYVKLRYGQGHDSNIALRGMTTAGPTAMMTKCREERYGRRDPG</sequence>
<dbReference type="RefSeq" id="WP_178371529.1">
    <property type="nucleotide sequence ID" value="NZ_FRCY01000013.1"/>
</dbReference>